<evidence type="ECO:0000313" key="5">
    <source>
        <dbReference type="Proteomes" id="UP000803884"/>
    </source>
</evidence>
<dbReference type="Proteomes" id="UP000803884">
    <property type="component" value="Unassembled WGS sequence"/>
</dbReference>
<dbReference type="PROSITE" id="PS00061">
    <property type="entry name" value="ADH_SHORT"/>
    <property type="match status" value="1"/>
</dbReference>
<evidence type="ECO:0000256" key="1">
    <source>
        <dbReference type="ARBA" id="ARBA00006484"/>
    </source>
</evidence>
<evidence type="ECO:0000313" key="4">
    <source>
        <dbReference type="EMBL" id="KAL1582268.1"/>
    </source>
</evidence>
<dbReference type="GeneID" id="96010572"/>
<comment type="similarity">
    <text evidence="1">Belongs to the short-chain dehydrogenases/reductases (SDR) family.</text>
</comment>
<dbReference type="PANTHER" id="PTHR43008:SF10">
    <property type="entry name" value="CHAIN DEHYDROGENASE_OXIDOREDUCTASE, PUTATIVE (AFU_ORTHOLOGUE AFUA_2G15740)-RELATED"/>
    <property type="match status" value="1"/>
</dbReference>
<dbReference type="GO" id="GO:0016616">
    <property type="term" value="F:oxidoreductase activity, acting on the CH-OH group of donors, NAD or NADP as acceptor"/>
    <property type="evidence" value="ECO:0007669"/>
    <property type="project" value="UniProtKB-ARBA"/>
</dbReference>
<dbReference type="PANTHER" id="PTHR43008">
    <property type="entry name" value="BENZIL REDUCTASE"/>
    <property type="match status" value="1"/>
</dbReference>
<gene>
    <name evidence="4" type="ORF">WHR41_09130</name>
</gene>
<dbReference type="InterPro" id="IPR020904">
    <property type="entry name" value="Sc_DH/Rdtase_CS"/>
</dbReference>
<organism evidence="4 5">
    <name type="scientific">Cladosporium halotolerans</name>
    <dbReference type="NCBI Taxonomy" id="1052096"/>
    <lineage>
        <taxon>Eukaryota</taxon>
        <taxon>Fungi</taxon>
        <taxon>Dikarya</taxon>
        <taxon>Ascomycota</taxon>
        <taxon>Pezizomycotina</taxon>
        <taxon>Dothideomycetes</taxon>
        <taxon>Dothideomycetidae</taxon>
        <taxon>Cladosporiales</taxon>
        <taxon>Cladosporiaceae</taxon>
        <taxon>Cladosporium</taxon>
    </lineage>
</organism>
<reference evidence="4 5" key="1">
    <citation type="journal article" date="2020" name="Microbiol. Resour. Announc.">
        <title>Draft Genome Sequence of a Cladosporium Species Isolated from the Mesophotic Ascidian Didemnum maculosum.</title>
        <authorList>
            <person name="Gioti A."/>
            <person name="Siaperas R."/>
            <person name="Nikolaivits E."/>
            <person name="Le Goff G."/>
            <person name="Ouazzani J."/>
            <person name="Kotoulas G."/>
            <person name="Topakas E."/>
        </authorList>
    </citation>
    <scope>NUCLEOTIDE SEQUENCE [LARGE SCALE GENOMIC DNA]</scope>
    <source>
        <strain evidence="4 5">TM138-S3</strain>
    </source>
</reference>
<proteinExistence type="inferred from homology"/>
<name>A0AB34KCI0_9PEZI</name>
<dbReference type="RefSeq" id="XP_069225375.1">
    <property type="nucleotide sequence ID" value="XM_069377734.1"/>
</dbReference>
<dbReference type="PRINTS" id="PR00081">
    <property type="entry name" value="GDHRDH"/>
</dbReference>
<dbReference type="Pfam" id="PF13561">
    <property type="entry name" value="adh_short_C2"/>
    <property type="match status" value="1"/>
</dbReference>
<keyword evidence="5" id="KW-1185">Reference proteome</keyword>
<protein>
    <submittedName>
        <fullName evidence="4">Uncharacterized protein</fullName>
    </submittedName>
</protein>
<evidence type="ECO:0000256" key="2">
    <source>
        <dbReference type="ARBA" id="ARBA00022857"/>
    </source>
</evidence>
<accession>A0AB34KCI0</accession>
<dbReference type="InterPro" id="IPR002347">
    <property type="entry name" value="SDR_fam"/>
</dbReference>
<evidence type="ECO:0000256" key="3">
    <source>
        <dbReference type="ARBA" id="ARBA00023002"/>
    </source>
</evidence>
<dbReference type="SUPFAM" id="SSF51735">
    <property type="entry name" value="NAD(P)-binding Rossmann-fold domains"/>
    <property type="match status" value="1"/>
</dbReference>
<comment type="caution">
    <text evidence="4">The sequence shown here is derived from an EMBL/GenBank/DDBJ whole genome shotgun (WGS) entry which is preliminary data.</text>
</comment>
<dbReference type="Gene3D" id="3.40.50.720">
    <property type="entry name" value="NAD(P)-binding Rossmann-like Domain"/>
    <property type="match status" value="1"/>
</dbReference>
<keyword evidence="3" id="KW-0560">Oxidoreductase</keyword>
<dbReference type="GO" id="GO:0050664">
    <property type="term" value="F:oxidoreductase activity, acting on NAD(P)H, oxygen as acceptor"/>
    <property type="evidence" value="ECO:0007669"/>
    <property type="project" value="TreeGrafter"/>
</dbReference>
<keyword evidence="2" id="KW-0521">NADP</keyword>
<dbReference type="AlphaFoldDB" id="A0AB34KCI0"/>
<sequence length="244" mass="26465">MAESLAEAGGEVYCFDRNKQPDEEFAVANEQLRREPGTGTLHYRRVDISKVDEVNAAVASIADEKQRLDGLIAAAGILQVCPSIEYKEQDVRRMLDTNFIGVLETANACARQMFKYRSRGSMCLVASMSGLIANKGMLSPVYNATKAAVIQLAKNLSMEWSKVQSSGEGGIRVNALSPGHAITPMVKKELEATPGLQEEWEAENMMGRLADPSEFKGAALFLLSNASSFMTGSNLIVDGGHTAW</sequence>
<dbReference type="InterPro" id="IPR036291">
    <property type="entry name" value="NAD(P)-bd_dom_sf"/>
</dbReference>
<dbReference type="EMBL" id="JAAQHG020000057">
    <property type="protein sequence ID" value="KAL1582268.1"/>
    <property type="molecule type" value="Genomic_DNA"/>
</dbReference>